<feature type="binding site" evidence="1">
    <location>
        <position position="403"/>
    </location>
    <ligand>
        <name>Zn(2+)</name>
        <dbReference type="ChEBI" id="CHEBI:29105"/>
    </ligand>
</feature>
<dbReference type="AlphaFoldDB" id="A0A830H430"/>
<feature type="binding site" evidence="1">
    <location>
        <position position="454"/>
    </location>
    <ligand>
        <name>Zn(2+)</name>
        <dbReference type="ChEBI" id="CHEBI:29105"/>
    </ligand>
</feature>
<dbReference type="GO" id="GO:0031179">
    <property type="term" value="P:peptide modification"/>
    <property type="evidence" value="ECO:0007669"/>
    <property type="project" value="InterPro"/>
</dbReference>
<feature type="compositionally biased region" description="Low complexity" evidence="2">
    <location>
        <begin position="19"/>
        <end position="31"/>
    </location>
</feature>
<keyword evidence="1" id="KW-0862">Zinc</keyword>
<dbReference type="GO" id="GO:0005975">
    <property type="term" value="P:carbohydrate metabolic process"/>
    <property type="evidence" value="ECO:0007669"/>
    <property type="project" value="InterPro"/>
</dbReference>
<dbReference type="SUPFAM" id="SSF158745">
    <property type="entry name" value="LanC-like"/>
    <property type="match status" value="1"/>
</dbReference>
<proteinExistence type="predicted"/>
<dbReference type="PRINTS" id="PR01950">
    <property type="entry name" value="LANCSUPER"/>
</dbReference>
<feature type="region of interest" description="Disordered" evidence="2">
    <location>
        <begin position="89"/>
        <end position="115"/>
    </location>
</feature>
<dbReference type="GO" id="GO:0046872">
    <property type="term" value="F:metal ion binding"/>
    <property type="evidence" value="ECO:0007669"/>
    <property type="project" value="UniProtKB-KW"/>
</dbReference>
<protein>
    <submittedName>
        <fullName evidence="3">Uncharacterized protein</fullName>
    </submittedName>
</protein>
<keyword evidence="4" id="KW-1185">Reference proteome</keyword>
<dbReference type="EMBL" id="BNJQ01000002">
    <property type="protein sequence ID" value="GHP01886.1"/>
    <property type="molecule type" value="Genomic_DNA"/>
</dbReference>
<dbReference type="CDD" id="cd04794">
    <property type="entry name" value="euk_LANCL"/>
    <property type="match status" value="1"/>
</dbReference>
<dbReference type="GO" id="GO:0005886">
    <property type="term" value="C:plasma membrane"/>
    <property type="evidence" value="ECO:0007669"/>
    <property type="project" value="TreeGrafter"/>
</dbReference>
<evidence type="ECO:0000256" key="1">
    <source>
        <dbReference type="PIRSR" id="PIRSR607822-1"/>
    </source>
</evidence>
<dbReference type="PANTHER" id="PTHR12736">
    <property type="entry name" value="LANC-LIKE PROTEIN"/>
    <property type="match status" value="1"/>
</dbReference>
<dbReference type="Gene3D" id="1.50.10.10">
    <property type="match status" value="1"/>
</dbReference>
<feature type="compositionally biased region" description="Low complexity" evidence="2">
    <location>
        <begin position="1"/>
        <end position="10"/>
    </location>
</feature>
<dbReference type="PANTHER" id="PTHR12736:SF7">
    <property type="entry name" value="LANC-LIKE PROTEIN 3"/>
    <property type="match status" value="1"/>
</dbReference>
<accession>A0A830H430</accession>
<evidence type="ECO:0000256" key="2">
    <source>
        <dbReference type="SAM" id="MobiDB-lite"/>
    </source>
</evidence>
<evidence type="ECO:0000313" key="4">
    <source>
        <dbReference type="Proteomes" id="UP000660262"/>
    </source>
</evidence>
<feature type="region of interest" description="Disordered" evidence="2">
    <location>
        <begin position="1"/>
        <end position="38"/>
    </location>
</feature>
<dbReference type="OrthoDB" id="10257263at2759"/>
<evidence type="ECO:0000313" key="3">
    <source>
        <dbReference type="EMBL" id="GHP01886.1"/>
    </source>
</evidence>
<comment type="caution">
    <text evidence="3">The sequence shown here is derived from an EMBL/GenBank/DDBJ whole genome shotgun (WGS) entry which is preliminary data.</text>
</comment>
<organism evidence="3 4">
    <name type="scientific">Pycnococcus provasolii</name>
    <dbReference type="NCBI Taxonomy" id="41880"/>
    <lineage>
        <taxon>Eukaryota</taxon>
        <taxon>Viridiplantae</taxon>
        <taxon>Chlorophyta</taxon>
        <taxon>Pseudoscourfieldiophyceae</taxon>
        <taxon>Pseudoscourfieldiales</taxon>
        <taxon>Pycnococcaceae</taxon>
        <taxon>Pycnococcus</taxon>
    </lineage>
</organism>
<dbReference type="InterPro" id="IPR007822">
    <property type="entry name" value="LANC-like"/>
</dbReference>
<sequence>MPRAYAAGSASPGGGAGKPTPAHSTPSSAPSPHQPRHFVHALPDYRGADVDLLSSSLAQLGALRRSGGASLARVSYDLCVTSFSRAATPVSPYRSDSGVPLSSPAPESPGDAPSRVSFALGEEQRQTKKPCKGPSVYVGKAGVAWSLAKSAGAVPGDDTAQETLKEAMDLATEALEEATELWADDARSYALLDGLAGAAVARAAIAFRVGDTEAATESLEVFSECQPPAFSAGTSSVMAMSPVAYHAQPTVADEILYGRAGYLLACCALCHVVPAHDDKEFFKKTVGNVARDLMRSGRLHAEKVGIAHRCPLYYDWHNVPYLGFAHGLMGILFSLMTALPLLAVEDATRVRNEIHTCLTFVLTHERDEGKYPTRCIESFGTPTAQAKAESASEGLPKMLCHWCHGSTGAAMLFAKAAHTFTDDSEKRNRYASAALRAGDVVWREGLLKKGVGLCHGVAGNGYALLACSRLPSVEDEILARYAHRARMFADWIVSDEGQSTYGVPDHAASLFEGLAGASCFVMDVDDRGGAGLPFVETFSFL</sequence>
<gene>
    <name evidence="3" type="ORF">PPROV_000064300</name>
</gene>
<name>A0A830H430_9CHLO</name>
<feature type="binding site" evidence="1">
    <location>
        <position position="455"/>
    </location>
    <ligand>
        <name>Zn(2+)</name>
        <dbReference type="ChEBI" id="CHEBI:29105"/>
    </ligand>
</feature>
<reference evidence="3" key="1">
    <citation type="submission" date="2020-10" db="EMBL/GenBank/DDBJ databases">
        <title>Unveiling of a novel bifunctional photoreceptor, Dualchrome1, isolated from a cosmopolitan green alga.</title>
        <authorList>
            <person name="Suzuki S."/>
            <person name="Kawachi M."/>
        </authorList>
    </citation>
    <scope>NUCLEOTIDE SEQUENCE</scope>
    <source>
        <strain evidence="3">NIES 2893</strain>
    </source>
</reference>
<dbReference type="InterPro" id="IPR012341">
    <property type="entry name" value="6hp_glycosidase-like_sf"/>
</dbReference>
<dbReference type="Pfam" id="PF05147">
    <property type="entry name" value="LANC_like"/>
    <property type="match status" value="1"/>
</dbReference>
<dbReference type="Proteomes" id="UP000660262">
    <property type="component" value="Unassembled WGS sequence"/>
</dbReference>
<dbReference type="SMART" id="SM01260">
    <property type="entry name" value="LANC_like"/>
    <property type="match status" value="1"/>
</dbReference>
<dbReference type="PRINTS" id="PR01955">
    <property type="entry name" value="LANCFRANKIA"/>
</dbReference>
<keyword evidence="1" id="KW-0479">Metal-binding</keyword>